<evidence type="ECO:0000256" key="4">
    <source>
        <dbReference type="PIRSR" id="PIRSR000105-1"/>
    </source>
</evidence>
<dbReference type="Gene3D" id="3.40.50.720">
    <property type="entry name" value="NAD(P)-binding Rossmann-like Domain"/>
    <property type="match status" value="1"/>
</dbReference>
<keyword evidence="5" id="KW-0520">NAD</keyword>
<feature type="binding site" evidence="5">
    <location>
        <begin position="36"/>
        <end position="41"/>
    </location>
    <ligand>
        <name>NAD(+)</name>
        <dbReference type="ChEBI" id="CHEBI:57540"/>
    </ligand>
</feature>
<feature type="binding site" evidence="5">
    <location>
        <position position="302"/>
    </location>
    <ligand>
        <name>NAD(+)</name>
        <dbReference type="ChEBI" id="CHEBI:57540"/>
    </ligand>
</feature>
<comment type="similarity">
    <text evidence="2">Belongs to the 3-hydroxyacyl-CoA dehydrogenase family.</text>
</comment>
<name>A0A0H5R687_9EUKA</name>
<accession>A0A0H5R687</accession>
<keyword evidence="3" id="KW-0560">Oxidoreductase</keyword>
<feature type="site" description="Important for catalytic activity" evidence="4">
    <location>
        <position position="168"/>
    </location>
</feature>
<dbReference type="InterPro" id="IPR036291">
    <property type="entry name" value="NAD(P)-bd_dom_sf"/>
</dbReference>
<evidence type="ECO:0000256" key="3">
    <source>
        <dbReference type="ARBA" id="ARBA00023002"/>
    </source>
</evidence>
<feature type="binding site" evidence="5">
    <location>
        <position position="60"/>
    </location>
    <ligand>
        <name>NAD(+)</name>
        <dbReference type="ChEBI" id="CHEBI:57540"/>
    </ligand>
</feature>
<feature type="binding site" evidence="5">
    <location>
        <position position="171"/>
    </location>
    <ligand>
        <name>NAD(+)</name>
        <dbReference type="ChEBI" id="CHEBI:57540"/>
    </ligand>
</feature>
<dbReference type="PROSITE" id="PS00067">
    <property type="entry name" value="3HCDH"/>
    <property type="match status" value="1"/>
</dbReference>
<dbReference type="AlphaFoldDB" id="A0A0H5R687"/>
<evidence type="ECO:0000256" key="1">
    <source>
        <dbReference type="ARBA" id="ARBA00005005"/>
    </source>
</evidence>
<dbReference type="InterPro" id="IPR006180">
    <property type="entry name" value="3-OHacyl-CoA_DH_CS"/>
</dbReference>
<evidence type="ECO:0000313" key="8">
    <source>
        <dbReference type="EMBL" id="CRZ09648.1"/>
    </source>
</evidence>
<dbReference type="InterPro" id="IPR022694">
    <property type="entry name" value="3-OHacyl-CoA_DH"/>
</dbReference>
<evidence type="ECO:0000259" key="6">
    <source>
        <dbReference type="Pfam" id="PF00725"/>
    </source>
</evidence>
<dbReference type="PANTHER" id="PTHR48075:SF5">
    <property type="entry name" value="3-HYDROXYBUTYRYL-COA DEHYDROGENASE"/>
    <property type="match status" value="1"/>
</dbReference>
<dbReference type="Pfam" id="PF00725">
    <property type="entry name" value="3HCDH"/>
    <property type="match status" value="1"/>
</dbReference>
<dbReference type="GO" id="GO:0006631">
    <property type="term" value="P:fatty acid metabolic process"/>
    <property type="evidence" value="ECO:0007669"/>
    <property type="project" value="InterPro"/>
</dbReference>
<dbReference type="InterPro" id="IPR006176">
    <property type="entry name" value="3-OHacyl-CoA_DH_NAD-bd"/>
</dbReference>
<organism evidence="8">
    <name type="scientific">Spongospora subterranea</name>
    <dbReference type="NCBI Taxonomy" id="70186"/>
    <lineage>
        <taxon>Eukaryota</taxon>
        <taxon>Sar</taxon>
        <taxon>Rhizaria</taxon>
        <taxon>Endomyxa</taxon>
        <taxon>Phytomyxea</taxon>
        <taxon>Plasmodiophorida</taxon>
        <taxon>Plasmodiophoridae</taxon>
        <taxon>Spongospora</taxon>
    </lineage>
</organism>
<dbReference type="FunFam" id="3.40.50.720:FF:000009">
    <property type="entry name" value="Fatty oxidation complex, alpha subunit"/>
    <property type="match status" value="1"/>
</dbReference>
<dbReference type="InterPro" id="IPR013328">
    <property type="entry name" value="6PGD_dom2"/>
</dbReference>
<dbReference type="GO" id="GO:0070403">
    <property type="term" value="F:NAD+ binding"/>
    <property type="evidence" value="ECO:0007669"/>
    <property type="project" value="InterPro"/>
</dbReference>
<feature type="binding site" evidence="5">
    <location>
        <position position="125"/>
    </location>
    <ligand>
        <name>NAD(+)</name>
        <dbReference type="ChEBI" id="CHEBI:57540"/>
    </ligand>
</feature>
<evidence type="ECO:0000259" key="7">
    <source>
        <dbReference type="Pfam" id="PF02737"/>
    </source>
</evidence>
<evidence type="ECO:0008006" key="9">
    <source>
        <dbReference type="Google" id="ProtNLM"/>
    </source>
</evidence>
<dbReference type="Gene3D" id="1.10.1040.10">
    <property type="entry name" value="N-(1-d-carboxylethyl)-l-norvaline Dehydrogenase, domain 2"/>
    <property type="match status" value="1"/>
</dbReference>
<dbReference type="SUPFAM" id="SSF48179">
    <property type="entry name" value="6-phosphogluconate dehydrogenase C-terminal domain-like"/>
    <property type="match status" value="1"/>
</dbReference>
<feature type="domain" description="3-hydroxyacyl-CoA dehydrogenase NAD binding" evidence="7">
    <location>
        <begin position="31"/>
        <end position="211"/>
    </location>
</feature>
<proteinExistence type="inferred from homology"/>
<evidence type="ECO:0000256" key="2">
    <source>
        <dbReference type="ARBA" id="ARBA00009463"/>
    </source>
</evidence>
<comment type="pathway">
    <text evidence="1">Lipid metabolism; fatty acid beta-oxidation.</text>
</comment>
<protein>
    <recommendedName>
        <fullName evidence="9">3-hydroxyacyl-CoA dehydrogenase NAD binding domain-containing protein</fullName>
    </recommendedName>
</protein>
<feature type="binding site" evidence="5">
    <location>
        <position position="147"/>
    </location>
    <ligand>
        <name>NAD(+)</name>
        <dbReference type="ChEBI" id="CHEBI:57540"/>
    </ligand>
</feature>
<dbReference type="InterPro" id="IPR008927">
    <property type="entry name" value="6-PGluconate_DH-like_C_sf"/>
</dbReference>
<sequence length="319" mass="34875">TTVANIRPDHHFQRIAFARLTIMTAANAIKTISVIGAGQMGTGIAQVAAHVAKVAVRVCDRAQTPLTQSKAATEKWFSSQVSKGRFTEAVAVESMERISYHVDMKDAVADADFIIEAASEDVEVKKRILKLADEIAPPHAVLASNTSSISISALGSATNRPQQTIGMHFMNPVPVMKLVELIRGVATSDETMKTTNDLADLMQKETTESKDVPGFIANRLLMPYINEAIFVLSEGVASKKHIDTTMTLGTNVPMGPLRLADFIGLDTCYAIMQVLHREFGDSKYRPCPLLANYVAAGWYGKKVGKGFYEYQPDRKRGEK</sequence>
<dbReference type="EMBL" id="HACM01009206">
    <property type="protein sequence ID" value="CRZ09648.1"/>
    <property type="molecule type" value="Transcribed_RNA"/>
</dbReference>
<feature type="domain" description="3-hydroxyacyl-CoA dehydrogenase C-terminal" evidence="6">
    <location>
        <begin position="214"/>
        <end position="310"/>
    </location>
</feature>
<dbReference type="PANTHER" id="PTHR48075">
    <property type="entry name" value="3-HYDROXYACYL-COA DEHYDROGENASE FAMILY PROTEIN"/>
    <property type="match status" value="1"/>
</dbReference>
<dbReference type="GO" id="GO:0016616">
    <property type="term" value="F:oxidoreductase activity, acting on the CH-OH group of donors, NAD or NADP as acceptor"/>
    <property type="evidence" value="ECO:0007669"/>
    <property type="project" value="InterPro"/>
</dbReference>
<feature type="non-terminal residue" evidence="8">
    <location>
        <position position="1"/>
    </location>
</feature>
<dbReference type="SUPFAM" id="SSF51735">
    <property type="entry name" value="NAD(P)-binding Rossmann-fold domains"/>
    <property type="match status" value="1"/>
</dbReference>
<dbReference type="PIRSF" id="PIRSF000105">
    <property type="entry name" value="HCDH"/>
    <property type="match status" value="1"/>
</dbReference>
<feature type="binding site" evidence="5">
    <location>
        <position position="120"/>
    </location>
    <ligand>
        <name>NAD(+)</name>
        <dbReference type="ChEBI" id="CHEBI:57540"/>
    </ligand>
</feature>
<reference evidence="8" key="1">
    <citation type="submission" date="2015-04" db="EMBL/GenBank/DDBJ databases">
        <title>The genome sequence of the plant pathogenic Rhizarian Plasmodiophora brassicae reveals insights in its biotrophic life cycle and the origin of chitin synthesis.</title>
        <authorList>
            <person name="Schwelm A."/>
            <person name="Fogelqvist J."/>
            <person name="Knaust A."/>
            <person name="Julke S."/>
            <person name="Lilja T."/>
            <person name="Dhandapani V."/>
            <person name="Bonilla-Rosso G."/>
            <person name="Karlsson M."/>
            <person name="Shevchenko A."/>
            <person name="Choi S.R."/>
            <person name="Kim H.G."/>
            <person name="Park J.Y."/>
            <person name="Lim Y.P."/>
            <person name="Ludwig-Muller J."/>
            <person name="Dixelius C."/>
        </authorList>
    </citation>
    <scope>NUCLEOTIDE SEQUENCE</scope>
    <source>
        <tissue evidence="8">Potato root galls</tissue>
    </source>
</reference>
<dbReference type="InterPro" id="IPR006108">
    <property type="entry name" value="3HC_DH_C"/>
</dbReference>
<dbReference type="Pfam" id="PF02737">
    <property type="entry name" value="3HCDH_N"/>
    <property type="match status" value="1"/>
</dbReference>
<evidence type="ECO:0000256" key="5">
    <source>
        <dbReference type="PIRSR" id="PIRSR000105-2"/>
    </source>
</evidence>